<dbReference type="RefSeq" id="WP_079711286.1">
    <property type="nucleotide sequence ID" value="NZ_FUZC01000001.1"/>
</dbReference>
<protein>
    <submittedName>
        <fullName evidence="1">Uncharacterized protein</fullName>
    </submittedName>
</protein>
<evidence type="ECO:0000313" key="2">
    <source>
        <dbReference type="Proteomes" id="UP000232673"/>
    </source>
</evidence>
<reference evidence="1 2" key="1">
    <citation type="submission" date="2015-10" db="EMBL/GenBank/DDBJ databases">
        <title>Draft genome sequence of Salegentibacter salinarum KCTC 12975.</title>
        <authorList>
            <person name="Lin W."/>
            <person name="Zheng Q."/>
        </authorList>
    </citation>
    <scope>NUCLEOTIDE SEQUENCE [LARGE SCALE GENOMIC DNA]</scope>
    <source>
        <strain evidence="1 2">KCTC 12975</strain>
    </source>
</reference>
<sequence>MYTKYDQPPEEEIQNPHHGVTFDYYFMGRRQGNQPGSTYVDLILCSAVYDSQNNKYTRKEHMGMDRSQVKSHIENRIRQHLADLGVDPVMVKGLMRDFEVDLSKCREYDSDEFRPPL</sequence>
<evidence type="ECO:0000313" key="1">
    <source>
        <dbReference type="EMBL" id="PKD21811.1"/>
    </source>
</evidence>
<organism evidence="1 2">
    <name type="scientific">Salegentibacter salinarum</name>
    <dbReference type="NCBI Taxonomy" id="447422"/>
    <lineage>
        <taxon>Bacteria</taxon>
        <taxon>Pseudomonadati</taxon>
        <taxon>Bacteroidota</taxon>
        <taxon>Flavobacteriia</taxon>
        <taxon>Flavobacteriales</taxon>
        <taxon>Flavobacteriaceae</taxon>
        <taxon>Salegentibacter</taxon>
    </lineage>
</organism>
<dbReference type="EMBL" id="LKTS01000001">
    <property type="protein sequence ID" value="PKD21811.1"/>
    <property type="molecule type" value="Genomic_DNA"/>
</dbReference>
<dbReference type="Proteomes" id="UP000232673">
    <property type="component" value="Unassembled WGS sequence"/>
</dbReference>
<dbReference type="OrthoDB" id="1454565at2"/>
<accession>A0A2N0U461</accession>
<proteinExistence type="predicted"/>
<gene>
    <name evidence="1" type="ORF">APR41_02190</name>
</gene>
<name>A0A2N0U461_9FLAO</name>
<keyword evidence="2" id="KW-1185">Reference proteome</keyword>
<dbReference type="AlphaFoldDB" id="A0A2N0U461"/>
<comment type="caution">
    <text evidence="1">The sequence shown here is derived from an EMBL/GenBank/DDBJ whole genome shotgun (WGS) entry which is preliminary data.</text>
</comment>